<dbReference type="Gene3D" id="3.40.720.10">
    <property type="entry name" value="Alkaline Phosphatase, subunit A"/>
    <property type="match status" value="1"/>
</dbReference>
<evidence type="ECO:0000313" key="2">
    <source>
        <dbReference type="EMBL" id="MBB6125909.1"/>
    </source>
</evidence>
<dbReference type="PROSITE" id="PS51257">
    <property type="entry name" value="PROKAR_LIPOPROTEIN"/>
    <property type="match status" value="1"/>
</dbReference>
<dbReference type="Gene3D" id="2.130.10.10">
    <property type="entry name" value="YVTN repeat-like/Quinoprotein amine dehydrogenase"/>
    <property type="match status" value="2"/>
</dbReference>
<dbReference type="SUPFAM" id="SSF53649">
    <property type="entry name" value="Alkaline phosphatase-like"/>
    <property type="match status" value="1"/>
</dbReference>
<sequence length="912" mass="100393">MIRKYFLFGMPTVGLFISLMACHRLNSNKQSAGNEQVNMHSAYDDSTLNRSILPVLMPYNRIIDPAGKVIAFGDADDENHSMDVRLIPGSRLIAVEDRYAITLIDTVVKKVVTRWTYKQSTQYRGLTSTYSGLKVLKTDNQTQIFWSAAAGKGKDSKSYVFQAIWDGEKISIKNTFSFKAEGESPLALPNDLAINNENGTNYLYVVLNGNNQLVKIDLTTNKTVWTKATGVAPYGIVIAKNKAFVTNWAGPEAVDTINRETAGVPYGKTYIDPKTGATAQGTVMVMDLNKGNVIKEIPVGLHPNAIISSTDEAFVYVANGNSDIVSVISANSLQNVDAIDIKLNPGKKSYIGDTPNALAINTDGTVLYVANGLDNAVAVVKLGSKAANKTSGKSEVKGFIPTEAYPGGLAIDGNTLFVTNLEGEGSRISSKEIGQTGLGGEVAENSPAAYNSHHQKATVSIINIPNADQLQQYTQKVQYLNLSFRQQIANLLPRKNVPARPIPERIGEPSVFNHVLYIIKENRTYDQVLGDMPEGNGAKSLCIYGDSVTPNQHNLARNFLLLDNYYVSGKCSAEGHQWTDAAMVTDYVEKSVRSWFRSYPHVQEDALVYDGNGFIWNNAADHGKTVRIYGEACAVHFDNKLSWTNIYDNYKAGKPFVFNNTSTISRVRPMLSQNYPGSDEHKINEQLRATAFIKELNEYEKKPGDQLPELMVMALSADHTVGTRPGYPTPNAMVADNDLALGRIVEAVSKSRFWKNTVIFVTEDDSQAGWDHVSAYRTTGFVISPYSRLKSKVSKNYNQTCIVRSIEQILGLPPMNIIDATALPMFDCFTNKPAHYTYQSLPNLIPLNNINPKLAALKGAALHFAQLSSKTEYDHIDGGNDDVMNRILWYAAKGKKVYPAKLAGKDTDDDKE</sequence>
<dbReference type="InterPro" id="IPR017850">
    <property type="entry name" value="Alkaline_phosphatase_core_sf"/>
</dbReference>
<dbReference type="RefSeq" id="WP_260170760.1">
    <property type="nucleotide sequence ID" value="NZ_JACHCA010000001.1"/>
</dbReference>
<dbReference type="PANTHER" id="PTHR47197">
    <property type="entry name" value="PROTEIN NIRF"/>
    <property type="match status" value="1"/>
</dbReference>
<accession>A0A841J3Y3</accession>
<dbReference type="GO" id="GO:0003677">
    <property type="term" value="F:DNA binding"/>
    <property type="evidence" value="ECO:0007669"/>
    <property type="project" value="UniProtKB-KW"/>
</dbReference>
<dbReference type="InterPro" id="IPR011045">
    <property type="entry name" value="N2O_reductase_N"/>
</dbReference>
<reference evidence="2 3" key="1">
    <citation type="submission" date="2020-08" db="EMBL/GenBank/DDBJ databases">
        <title>Genomic Encyclopedia of Type Strains, Phase IV (KMG-V): Genome sequencing to study the core and pangenomes of soil and plant-associated prokaryotes.</title>
        <authorList>
            <person name="Whitman W."/>
        </authorList>
    </citation>
    <scope>NUCLEOTIDE SEQUENCE [LARGE SCALE GENOMIC DNA]</scope>
    <source>
        <strain evidence="2 3">MP601</strain>
    </source>
</reference>
<dbReference type="InterPro" id="IPR007312">
    <property type="entry name" value="Phosphoesterase"/>
</dbReference>
<keyword evidence="1" id="KW-0378">Hydrolase</keyword>
<keyword evidence="2" id="KW-0238">DNA-binding</keyword>
<dbReference type="AlphaFoldDB" id="A0A841J3Y3"/>
<organism evidence="2 3">
    <name type="scientific">Mucilaginibacter lappiensis</name>
    <dbReference type="NCBI Taxonomy" id="354630"/>
    <lineage>
        <taxon>Bacteria</taxon>
        <taxon>Pseudomonadati</taxon>
        <taxon>Bacteroidota</taxon>
        <taxon>Sphingobacteriia</taxon>
        <taxon>Sphingobacteriales</taxon>
        <taxon>Sphingobacteriaceae</taxon>
        <taxon>Mucilaginibacter</taxon>
    </lineage>
</organism>
<protein>
    <submittedName>
        <fullName evidence="2">DNA-binding beta-propeller fold protein YncE</fullName>
    </submittedName>
</protein>
<dbReference type="InterPro" id="IPR051200">
    <property type="entry name" value="Host-pathogen_enzymatic-act"/>
</dbReference>
<evidence type="ECO:0000256" key="1">
    <source>
        <dbReference type="ARBA" id="ARBA00022801"/>
    </source>
</evidence>
<dbReference type="EMBL" id="JACHCA010000001">
    <property type="protein sequence ID" value="MBB6125909.1"/>
    <property type="molecule type" value="Genomic_DNA"/>
</dbReference>
<evidence type="ECO:0000313" key="3">
    <source>
        <dbReference type="Proteomes" id="UP000548326"/>
    </source>
</evidence>
<comment type="caution">
    <text evidence="2">The sequence shown here is derived from an EMBL/GenBank/DDBJ whole genome shotgun (WGS) entry which is preliminary data.</text>
</comment>
<dbReference type="Proteomes" id="UP000548326">
    <property type="component" value="Unassembled WGS sequence"/>
</dbReference>
<name>A0A841J3Y3_9SPHI</name>
<gene>
    <name evidence="2" type="ORF">HDF22_000010</name>
</gene>
<dbReference type="Pfam" id="PF04185">
    <property type="entry name" value="Phosphoesterase"/>
    <property type="match status" value="1"/>
</dbReference>
<proteinExistence type="predicted"/>
<dbReference type="PANTHER" id="PTHR47197:SF3">
    <property type="entry name" value="DIHYDRO-HEME D1 DEHYDROGENASE"/>
    <property type="match status" value="1"/>
</dbReference>
<dbReference type="GO" id="GO:0016788">
    <property type="term" value="F:hydrolase activity, acting on ester bonds"/>
    <property type="evidence" value="ECO:0007669"/>
    <property type="project" value="InterPro"/>
</dbReference>
<dbReference type="InterPro" id="IPR015943">
    <property type="entry name" value="WD40/YVTN_repeat-like_dom_sf"/>
</dbReference>
<dbReference type="SUPFAM" id="SSF50974">
    <property type="entry name" value="Nitrous oxide reductase, N-terminal domain"/>
    <property type="match status" value="1"/>
</dbReference>